<keyword evidence="4" id="KW-0067">ATP-binding</keyword>
<dbReference type="PANTHER" id="PTHR45644:SF83">
    <property type="entry name" value="P-LOOP CONTAINING NUCLEOSIDE TRIPHOSPHATE HYDROLASES SUPERFAMILY PROTEIN"/>
    <property type="match status" value="1"/>
</dbReference>
<dbReference type="InterPro" id="IPR003593">
    <property type="entry name" value="AAA+_ATPase"/>
</dbReference>
<dbReference type="EMBL" id="JARBHA010000016">
    <property type="protein sequence ID" value="KAJ9679613.1"/>
    <property type="molecule type" value="Genomic_DNA"/>
</dbReference>
<dbReference type="Gene3D" id="3.40.50.300">
    <property type="entry name" value="P-loop containing nucleotide triphosphate hydrolases"/>
    <property type="match status" value="2"/>
</dbReference>
<evidence type="ECO:0000259" key="8">
    <source>
        <dbReference type="SMART" id="SM00382"/>
    </source>
</evidence>
<keyword evidence="7" id="KW-1133">Transmembrane helix</keyword>
<feature type="compositionally biased region" description="Basic and acidic residues" evidence="6">
    <location>
        <begin position="678"/>
        <end position="696"/>
    </location>
</feature>
<dbReference type="InterPro" id="IPR003960">
    <property type="entry name" value="ATPase_AAA_CS"/>
</dbReference>
<keyword evidence="7" id="KW-0812">Transmembrane</keyword>
<feature type="transmembrane region" description="Helical" evidence="7">
    <location>
        <begin position="27"/>
        <end position="47"/>
    </location>
</feature>
<dbReference type="GO" id="GO:0016887">
    <property type="term" value="F:ATP hydrolysis activity"/>
    <property type="evidence" value="ECO:0007669"/>
    <property type="project" value="InterPro"/>
</dbReference>
<evidence type="ECO:0000313" key="9">
    <source>
        <dbReference type="EMBL" id="KAJ9679613.1"/>
    </source>
</evidence>
<keyword evidence="5" id="KW-0496">Mitochondrion</keyword>
<dbReference type="InterPro" id="IPR056653">
    <property type="entry name" value="DUF7751"/>
</dbReference>
<feature type="domain" description="AAA+ ATPase" evidence="8">
    <location>
        <begin position="1268"/>
        <end position="1405"/>
    </location>
</feature>
<dbReference type="InterPro" id="IPR041569">
    <property type="entry name" value="AAA_lid_3"/>
</dbReference>
<evidence type="ECO:0000256" key="1">
    <source>
        <dbReference type="ARBA" id="ARBA00004572"/>
    </source>
</evidence>
<feature type="domain" description="AAA+ ATPase" evidence="8">
    <location>
        <begin position="474"/>
        <end position="611"/>
    </location>
</feature>
<evidence type="ECO:0000256" key="5">
    <source>
        <dbReference type="ARBA" id="ARBA00023128"/>
    </source>
</evidence>
<dbReference type="Pfam" id="PF00004">
    <property type="entry name" value="AAA"/>
    <property type="match status" value="2"/>
</dbReference>
<keyword evidence="7" id="KW-0472">Membrane</keyword>
<accession>A0AA39DC64</accession>
<keyword evidence="10" id="KW-1185">Reference proteome</keyword>
<name>A0AA39DC64_VITRO</name>
<feature type="compositionally biased region" description="Basic and acidic residues" evidence="6">
    <location>
        <begin position="1483"/>
        <end position="1492"/>
    </location>
</feature>
<dbReference type="InterPro" id="IPR027417">
    <property type="entry name" value="P-loop_NTPase"/>
</dbReference>
<evidence type="ECO:0000313" key="10">
    <source>
        <dbReference type="Proteomes" id="UP001168098"/>
    </source>
</evidence>
<keyword evidence="2" id="KW-0547">Nucleotide-binding</keyword>
<dbReference type="InterPro" id="IPR051701">
    <property type="entry name" value="Mito_OM_Translocase_MSP1"/>
</dbReference>
<dbReference type="FunFam" id="3.40.50.300:FF:000416">
    <property type="entry name" value="p-loop nucleoside triphosphate hydrolase superfamily protein"/>
    <property type="match status" value="2"/>
</dbReference>
<dbReference type="GO" id="GO:0005524">
    <property type="term" value="F:ATP binding"/>
    <property type="evidence" value="ECO:0007669"/>
    <property type="project" value="UniProtKB-KW"/>
</dbReference>
<dbReference type="GO" id="GO:0005741">
    <property type="term" value="C:mitochondrial outer membrane"/>
    <property type="evidence" value="ECO:0007669"/>
    <property type="project" value="UniProtKB-SubCell"/>
</dbReference>
<comment type="subcellular location">
    <subcellularLocation>
        <location evidence="1">Mitochondrion outer membrane</location>
        <topology evidence="1">Single-pass membrane protein</topology>
    </subcellularLocation>
</comment>
<dbReference type="SUPFAM" id="SSF52540">
    <property type="entry name" value="P-loop containing nucleoside triphosphate hydrolases"/>
    <property type="match status" value="2"/>
</dbReference>
<gene>
    <name evidence="9" type="ORF">PVL29_021515</name>
</gene>
<evidence type="ECO:0000256" key="3">
    <source>
        <dbReference type="ARBA" id="ARBA00022787"/>
    </source>
</evidence>
<keyword evidence="3" id="KW-1000">Mitochondrion outer membrane</keyword>
<evidence type="ECO:0000256" key="2">
    <source>
        <dbReference type="ARBA" id="ARBA00022741"/>
    </source>
</evidence>
<dbReference type="SMART" id="SM00382">
    <property type="entry name" value="AAA"/>
    <property type="match status" value="2"/>
</dbReference>
<dbReference type="Pfam" id="PF24933">
    <property type="entry name" value="DUF7751"/>
    <property type="match status" value="2"/>
</dbReference>
<comment type="caution">
    <text evidence="9">The sequence shown here is derived from an EMBL/GenBank/DDBJ whole genome shotgun (WGS) entry which is preliminary data.</text>
</comment>
<evidence type="ECO:0000256" key="7">
    <source>
        <dbReference type="SAM" id="Phobius"/>
    </source>
</evidence>
<dbReference type="InterPro" id="IPR003959">
    <property type="entry name" value="ATPase_AAA_core"/>
</dbReference>
<sequence>MGKEIWTAQKSMHGGWGRPEVMEQKQILLSALSLGVGVSVGLGLAYGQTMSRWTRLLNCSAGAITEEQLEHELRGQVVDGKESKITFEEFPYFLSKQTRGLLTSAAHVRLKPSDFSKHTQKLMLAGRAILLSGPAELYQRALAKALAQFFEAKLLLLDVNDFSLKMQSKYGCPRKEYSSKKSIPEMTLEQISRFLGSFSILPQREETKAHIKCTSNWAFDEKHLLQSLYKVLVSVSETCSMILYIRDVDKLLLQSDRFYKLFRKMLDKLSGSVLILGSRMLDPDDEDNEMDERVSLLFPCNIEIEKPEDETHLDRWEAQLKEEIKMIQFQDNKNYMAEVLAAHDLDCDDLGSICYADSEILIDYTEEIVISAISYHLLNNKDPEYRNGKLVISSKSLSHGLSLFQEDAPNAESKVFPPCNEFESRIRPEVIPANRIGVTFDDIGALDDIKESLEELVMFPLQRPELFKGGLLKPCRGILLFGPPGTGKTMLAKAMANEAGASFINVSMSTITSKWFGEGEKNVRALFTLAAKISPTIIFVDEVDSMLGQRLEFGGDCGMRKIKNEFMTHWDGLLTKAGERVLVLAATNRPFDLDEAIIRRFDHRIMVGLPSVESREMIMKTLLAKEQAEDLDFKELATMTEGYTGSDLKNLCMTAAYRPVRELVQQERMKKDKKKKQKADEGKSSEDASDTKEEAKGEKVIVLRPLNMEDMRQAKNQIAASFASDGAFVGGGLKGDGTEALFAVCVERGGLDGGAARIVSWWRPEVMEQKHILLSALSVGVGVSVGLSLASGQTVCRWTGLKLWPDAITEEQIEHELRRQVMDGRKSKITFDKFPYFLSKQTRVLLTSAAHFHLRQSDFSKHTRNLTPASRAILLSGPAELYQQTLAKALAHFFQAKLLLLDLNDFSLKMQSKYGSPKRESSSKKSISEVTLGRMSGFLGSLSILPQSEEEETKGTLSRQSSGAHIKSRCMNPPKHGRNASTPSNTKNTVASQRATTSSAHFKRTSNWAFDEKHLLKSLYKVLDSVSETCPIILYLRDVEKLLLQSERLYKLFQKMLGRLSGSVLILGSRTLDPDDEDEEMDERVSLLFPYSIEIKEPEDETCLDIWEAQLEKEREMIQFQENKNHIAEVLAANDLGCDNLGSICHADSMILSDHIEEIVISALSYHLMHNKNPEYRNGKLVISSKSLSHGLSIFKEDTRKTNAESSKLVPPYNEFEKRIRPEVIPANQIGVAFEDIGALDDIKESLQELVMLPLQRPDLFKGGLLKPCRGILLFGPPGNGKTMLAKAIANEAGARFINVSMSTITSKWFGEVEKNVRALFTLAAKISPTIIFVDEADSLLGQRTEVGEHYAMRQIKNEFMTHWDGLLTKAGERVLVLAATNRPFDLDEAIIRRFERRIMVGLPSVESREMILKTLLAKEKAEDLDFKELATMTEGYTGSDLKNLCMTAAYRPVKELLQQERLKEDKKKKQKADEGQSSEDASDTKEEAKGEKVIVLRPLNMEDMRQAKNQVAASFASDEAVMNKLKQWNELYGEGGSRKKNQLTYFL</sequence>
<dbReference type="Gene3D" id="1.10.8.60">
    <property type="match status" value="2"/>
</dbReference>
<dbReference type="Proteomes" id="UP001168098">
    <property type="component" value="Unassembled WGS sequence"/>
</dbReference>
<protein>
    <recommendedName>
        <fullName evidence="8">AAA+ ATPase domain-containing protein</fullName>
    </recommendedName>
</protein>
<reference evidence="9 10" key="1">
    <citation type="journal article" date="2023" name="BMC Biotechnol.">
        <title>Vitis rotundifolia cv Carlos genome sequencing.</title>
        <authorList>
            <person name="Huff M."/>
            <person name="Hulse-Kemp A."/>
            <person name="Scheffler B."/>
            <person name="Youngblood R."/>
            <person name="Simpson S."/>
            <person name="Babiker E."/>
            <person name="Staton M."/>
        </authorList>
    </citation>
    <scope>NUCLEOTIDE SEQUENCE [LARGE SCALE GENOMIC DNA]</scope>
    <source>
        <tissue evidence="9">Leaf</tissue>
    </source>
</reference>
<dbReference type="PANTHER" id="PTHR45644">
    <property type="entry name" value="AAA ATPASE, PUTATIVE (AFU_ORTHOLOGUE AFUA_2G12920)-RELATED-RELATED"/>
    <property type="match status" value="1"/>
</dbReference>
<feature type="region of interest" description="Disordered" evidence="6">
    <location>
        <begin position="1461"/>
        <end position="1492"/>
    </location>
</feature>
<evidence type="ECO:0000256" key="6">
    <source>
        <dbReference type="SAM" id="MobiDB-lite"/>
    </source>
</evidence>
<dbReference type="PROSITE" id="PS00674">
    <property type="entry name" value="AAA"/>
    <property type="match status" value="2"/>
</dbReference>
<proteinExistence type="predicted"/>
<feature type="compositionally biased region" description="Polar residues" evidence="6">
    <location>
        <begin position="979"/>
        <end position="998"/>
    </location>
</feature>
<dbReference type="Pfam" id="PF17862">
    <property type="entry name" value="AAA_lid_3"/>
    <property type="match status" value="2"/>
</dbReference>
<evidence type="ECO:0000256" key="4">
    <source>
        <dbReference type="ARBA" id="ARBA00022840"/>
    </source>
</evidence>
<organism evidence="9 10">
    <name type="scientific">Vitis rotundifolia</name>
    <name type="common">Muscadine grape</name>
    <dbReference type="NCBI Taxonomy" id="103349"/>
    <lineage>
        <taxon>Eukaryota</taxon>
        <taxon>Viridiplantae</taxon>
        <taxon>Streptophyta</taxon>
        <taxon>Embryophyta</taxon>
        <taxon>Tracheophyta</taxon>
        <taxon>Spermatophyta</taxon>
        <taxon>Magnoliopsida</taxon>
        <taxon>eudicotyledons</taxon>
        <taxon>Gunneridae</taxon>
        <taxon>Pentapetalae</taxon>
        <taxon>rosids</taxon>
        <taxon>Vitales</taxon>
        <taxon>Vitaceae</taxon>
        <taxon>Viteae</taxon>
        <taxon>Vitis</taxon>
    </lineage>
</organism>
<feature type="region of interest" description="Disordered" evidence="6">
    <location>
        <begin position="664"/>
        <end position="696"/>
    </location>
</feature>
<feature type="compositionally biased region" description="Basic and acidic residues" evidence="6">
    <location>
        <begin position="1461"/>
        <end position="1475"/>
    </location>
</feature>
<feature type="region of interest" description="Disordered" evidence="6">
    <location>
        <begin position="949"/>
        <end position="998"/>
    </location>
</feature>